<dbReference type="SUPFAM" id="SSF53383">
    <property type="entry name" value="PLP-dependent transferases"/>
    <property type="match status" value="1"/>
</dbReference>
<gene>
    <name evidence="1" type="ORF">AYI70_g11348</name>
</gene>
<evidence type="ECO:0000313" key="2">
    <source>
        <dbReference type="Proteomes" id="UP000187283"/>
    </source>
</evidence>
<dbReference type="OrthoDB" id="2108at2759"/>
<feature type="non-terminal residue" evidence="1">
    <location>
        <position position="1"/>
    </location>
</feature>
<dbReference type="InterPro" id="IPR015422">
    <property type="entry name" value="PyrdxlP-dep_Trfase_small"/>
</dbReference>
<dbReference type="Proteomes" id="UP000187283">
    <property type="component" value="Unassembled WGS sequence"/>
</dbReference>
<reference evidence="1 2" key="1">
    <citation type="submission" date="2017-01" db="EMBL/GenBank/DDBJ databases">
        <authorList>
            <person name="Mah S.A."/>
            <person name="Swanson W.J."/>
            <person name="Moy G.W."/>
            <person name="Vacquier V.D."/>
        </authorList>
    </citation>
    <scope>NUCLEOTIDE SEQUENCE [LARGE SCALE GENOMIC DNA]</scope>
    <source>
        <strain evidence="1 2">GSMNP</strain>
    </source>
</reference>
<evidence type="ECO:0000313" key="1">
    <source>
        <dbReference type="EMBL" id="OMJ08734.1"/>
    </source>
</evidence>
<keyword evidence="2" id="KW-1185">Reference proteome</keyword>
<dbReference type="EMBL" id="LSSN01005701">
    <property type="protein sequence ID" value="OMJ08734.1"/>
    <property type="molecule type" value="Genomic_DNA"/>
</dbReference>
<dbReference type="InterPro" id="IPR015421">
    <property type="entry name" value="PyrdxlP-dep_Trfase_major"/>
</dbReference>
<proteinExistence type="predicted"/>
<protein>
    <recommendedName>
        <fullName evidence="3">Aminotransferase class I/II-fold pyridoxal phosphate-dependent enzyme</fullName>
    </recommendedName>
</protein>
<sequence>PRRACRYFAHETHPYLRHPLVDEAVVLHGPAPRVPWSVNSSALAFLATVVNNSEYLAETWASTPKWRRMQVDALKSRFPQWTFHGEPFLSWIWIDTHDASVADTACQVARSHGVPIRSGKPGYMMPTFIRIAVRSPDTFKFLFNAFDKNLD</sequence>
<dbReference type="AlphaFoldDB" id="A0A1R1X292"/>
<name>A0A1R1X292_9FUNG</name>
<dbReference type="Gene3D" id="3.90.1150.10">
    <property type="entry name" value="Aspartate Aminotransferase, domain 1"/>
    <property type="match status" value="1"/>
</dbReference>
<accession>A0A1R1X292</accession>
<dbReference type="Gene3D" id="3.40.640.10">
    <property type="entry name" value="Type I PLP-dependent aspartate aminotransferase-like (Major domain)"/>
    <property type="match status" value="1"/>
</dbReference>
<dbReference type="PANTHER" id="PTHR43799">
    <property type="entry name" value="AMINOTRANSFERASE, PUTATIVE-RELATED"/>
    <property type="match status" value="1"/>
</dbReference>
<dbReference type="PANTHER" id="PTHR43799:SF1">
    <property type="entry name" value="ASPARTATE AMINOTRANSFERASE"/>
    <property type="match status" value="1"/>
</dbReference>
<organism evidence="1 2">
    <name type="scientific">Smittium culicis</name>
    <dbReference type="NCBI Taxonomy" id="133412"/>
    <lineage>
        <taxon>Eukaryota</taxon>
        <taxon>Fungi</taxon>
        <taxon>Fungi incertae sedis</taxon>
        <taxon>Zoopagomycota</taxon>
        <taxon>Kickxellomycotina</taxon>
        <taxon>Harpellomycetes</taxon>
        <taxon>Harpellales</taxon>
        <taxon>Legeriomycetaceae</taxon>
        <taxon>Smittium</taxon>
    </lineage>
</organism>
<comment type="caution">
    <text evidence="1">The sequence shown here is derived from an EMBL/GenBank/DDBJ whole genome shotgun (WGS) entry which is preliminary data.</text>
</comment>
<evidence type="ECO:0008006" key="3">
    <source>
        <dbReference type="Google" id="ProtNLM"/>
    </source>
</evidence>
<dbReference type="InterPro" id="IPR015424">
    <property type="entry name" value="PyrdxlP-dep_Trfase"/>
</dbReference>
<dbReference type="STRING" id="133412.A0A1R1X292"/>